<dbReference type="InterPro" id="IPR050814">
    <property type="entry name" value="Myo-inositol_Transporter"/>
</dbReference>
<dbReference type="InterPro" id="IPR036259">
    <property type="entry name" value="MFS_trans_sf"/>
</dbReference>
<feature type="transmembrane region" description="Helical" evidence="8">
    <location>
        <begin position="296"/>
        <end position="319"/>
    </location>
</feature>
<comment type="similarity">
    <text evidence="2 7">Belongs to the major facilitator superfamily. Sugar transporter (TC 2.A.1.1) family.</text>
</comment>
<feature type="transmembrane region" description="Helical" evidence="8">
    <location>
        <begin position="122"/>
        <end position="140"/>
    </location>
</feature>
<evidence type="ECO:0000256" key="3">
    <source>
        <dbReference type="ARBA" id="ARBA00022448"/>
    </source>
</evidence>
<dbReference type="EMBL" id="BQMJ01000036">
    <property type="protein sequence ID" value="GJQ12756.1"/>
    <property type="molecule type" value="Genomic_DNA"/>
</dbReference>
<dbReference type="PANTHER" id="PTHR48020">
    <property type="entry name" value="PROTON MYO-INOSITOL COTRANSPORTER"/>
    <property type="match status" value="1"/>
</dbReference>
<dbReference type="PROSITE" id="PS00216">
    <property type="entry name" value="SUGAR_TRANSPORT_1"/>
    <property type="match status" value="1"/>
</dbReference>
<dbReference type="PANTHER" id="PTHR48020:SF9">
    <property type="entry name" value="MAJOR FACILITATOR SUPERFAMILY (MFS) PROFILE DOMAIN-CONTAINING PROTEIN"/>
    <property type="match status" value="1"/>
</dbReference>
<name>A0A9C7PY71_9RHOD</name>
<dbReference type="PRINTS" id="PR00171">
    <property type="entry name" value="SUGRTRNSPORT"/>
</dbReference>
<dbReference type="Proteomes" id="UP001061958">
    <property type="component" value="Unassembled WGS sequence"/>
</dbReference>
<evidence type="ECO:0000256" key="2">
    <source>
        <dbReference type="ARBA" id="ARBA00010992"/>
    </source>
</evidence>
<reference evidence="10" key="2">
    <citation type="submission" date="2022-01" db="EMBL/GenBank/DDBJ databases">
        <authorList>
            <person name="Hirooka S."/>
            <person name="Miyagishima S.Y."/>
        </authorList>
    </citation>
    <scope>NUCLEOTIDE SEQUENCE</scope>
    <source>
        <strain evidence="10">NBRC 102759</strain>
    </source>
</reference>
<evidence type="ECO:0000256" key="8">
    <source>
        <dbReference type="SAM" id="Phobius"/>
    </source>
</evidence>
<evidence type="ECO:0000256" key="4">
    <source>
        <dbReference type="ARBA" id="ARBA00022692"/>
    </source>
</evidence>
<feature type="transmembrane region" description="Helical" evidence="8">
    <location>
        <begin position="334"/>
        <end position="355"/>
    </location>
</feature>
<comment type="subcellular location">
    <subcellularLocation>
        <location evidence="1">Membrane</location>
        <topology evidence="1">Multi-pass membrane protein</topology>
    </subcellularLocation>
</comment>
<feature type="transmembrane region" description="Helical" evidence="8">
    <location>
        <begin position="390"/>
        <end position="416"/>
    </location>
</feature>
<gene>
    <name evidence="10" type="ORF">GpartN1_g4547.t1</name>
</gene>
<feature type="transmembrane region" description="Helical" evidence="8">
    <location>
        <begin position="428"/>
        <end position="449"/>
    </location>
</feature>
<dbReference type="AlphaFoldDB" id="A0A9C7PY71"/>
<dbReference type="NCBIfam" id="TIGR00879">
    <property type="entry name" value="SP"/>
    <property type="match status" value="1"/>
</dbReference>
<dbReference type="InterPro" id="IPR003663">
    <property type="entry name" value="Sugar/inositol_transpt"/>
</dbReference>
<dbReference type="Gene3D" id="1.20.1250.20">
    <property type="entry name" value="MFS general substrate transporter like domains"/>
    <property type="match status" value="1"/>
</dbReference>
<dbReference type="Pfam" id="PF00083">
    <property type="entry name" value="Sugar_tr"/>
    <property type="match status" value="1"/>
</dbReference>
<evidence type="ECO:0000256" key="7">
    <source>
        <dbReference type="RuleBase" id="RU003346"/>
    </source>
</evidence>
<accession>A0A9C7PY71</accession>
<keyword evidence="5 8" id="KW-1133">Transmembrane helix</keyword>
<dbReference type="OrthoDB" id="6339427at2759"/>
<keyword evidence="4 8" id="KW-0812">Transmembrane</keyword>
<organism evidence="10 11">
    <name type="scientific">Galdieria partita</name>
    <dbReference type="NCBI Taxonomy" id="83374"/>
    <lineage>
        <taxon>Eukaryota</taxon>
        <taxon>Rhodophyta</taxon>
        <taxon>Bangiophyceae</taxon>
        <taxon>Galdieriales</taxon>
        <taxon>Galdieriaceae</taxon>
        <taxon>Galdieria</taxon>
    </lineage>
</organism>
<keyword evidence="3 7" id="KW-0813">Transport</keyword>
<keyword evidence="6 8" id="KW-0472">Membrane</keyword>
<evidence type="ECO:0000313" key="11">
    <source>
        <dbReference type="Proteomes" id="UP001061958"/>
    </source>
</evidence>
<evidence type="ECO:0000256" key="1">
    <source>
        <dbReference type="ARBA" id="ARBA00004141"/>
    </source>
</evidence>
<sequence>MQVDVSNEEIVNTSMEYSQLDYGDRIQELESQTSGKKSIVLLSLFPKPQYVLYYLGLFICVGGFIYGLNVSLISGALLFLKTDMNLDTPQESLVSSGMSLGGIGGALLAIPCNEYLGRKHSILIACLFYTIGAILEASSQSYGEMVAGRVILGMGVALGTMTIPIYASECFPKSKRGAIVSLYTVMIMLGILSGYIVSAIFLHVVGTWRYILGSSLVFSSLLMLGVLFFPESPRWLMRKDALLNAYITWKGLRGLDRVEEREEFLMMEKVCHTEKEASKGRWIWLDFYRIPYCRKACIHGVLLMFFQQFSGTNSILYFLGSMYRKAGLSVHDSIYISMIGGGTLFLSSIPAIYMVDRYGRRPLLLILTPGVIIGLIFIGCSFFSCCTQSLVAIYTVGVVLFYIFWGSSLGPVPFVMNAELYPNYLRSYGMSLGILSNFIGNWITSYAFLEMTRAMTKPGTFIGFYGGITAIGWFYFLLLVPETKNLSLEEIKDILDRPWKDILLQNVQRMASIVSFQQ</sequence>
<dbReference type="InterPro" id="IPR005829">
    <property type="entry name" value="Sugar_transporter_CS"/>
</dbReference>
<dbReference type="InterPro" id="IPR005828">
    <property type="entry name" value="MFS_sugar_transport-like"/>
</dbReference>
<dbReference type="FunFam" id="1.20.1250.20:FF:000134">
    <property type="entry name" value="MFS sugar transporter protein"/>
    <property type="match status" value="1"/>
</dbReference>
<feature type="transmembrane region" description="Helical" evidence="8">
    <location>
        <begin position="208"/>
        <end position="229"/>
    </location>
</feature>
<feature type="transmembrane region" description="Helical" evidence="8">
    <location>
        <begin position="461"/>
        <end position="480"/>
    </location>
</feature>
<feature type="transmembrane region" description="Helical" evidence="8">
    <location>
        <begin position="146"/>
        <end position="167"/>
    </location>
</feature>
<feature type="transmembrane region" description="Helical" evidence="8">
    <location>
        <begin position="92"/>
        <end position="110"/>
    </location>
</feature>
<keyword evidence="11" id="KW-1185">Reference proteome</keyword>
<evidence type="ECO:0000313" key="10">
    <source>
        <dbReference type="EMBL" id="GJQ12756.1"/>
    </source>
</evidence>
<dbReference type="GO" id="GO:0022857">
    <property type="term" value="F:transmembrane transporter activity"/>
    <property type="evidence" value="ECO:0007669"/>
    <property type="project" value="InterPro"/>
</dbReference>
<evidence type="ECO:0000256" key="6">
    <source>
        <dbReference type="ARBA" id="ARBA00023136"/>
    </source>
</evidence>
<feature type="transmembrane region" description="Helical" evidence="8">
    <location>
        <begin position="51"/>
        <end position="80"/>
    </location>
</feature>
<evidence type="ECO:0000259" key="9">
    <source>
        <dbReference type="PROSITE" id="PS50850"/>
    </source>
</evidence>
<feature type="domain" description="Major facilitator superfamily (MFS) profile" evidence="9">
    <location>
        <begin position="55"/>
        <end position="484"/>
    </location>
</feature>
<feature type="transmembrane region" description="Helical" evidence="8">
    <location>
        <begin position="362"/>
        <end position="384"/>
    </location>
</feature>
<dbReference type="InterPro" id="IPR020846">
    <property type="entry name" value="MFS_dom"/>
</dbReference>
<feature type="transmembrane region" description="Helical" evidence="8">
    <location>
        <begin position="179"/>
        <end position="202"/>
    </location>
</feature>
<reference evidence="10" key="1">
    <citation type="journal article" date="2022" name="Proc. Natl. Acad. Sci. U.S.A.">
        <title>Life cycle and functional genomics of the unicellular red alga Galdieria for elucidating algal and plant evolution and industrial use.</title>
        <authorList>
            <person name="Hirooka S."/>
            <person name="Itabashi T."/>
            <person name="Ichinose T.M."/>
            <person name="Onuma R."/>
            <person name="Fujiwara T."/>
            <person name="Yamashita S."/>
            <person name="Jong L.W."/>
            <person name="Tomita R."/>
            <person name="Iwane A.H."/>
            <person name="Miyagishima S.Y."/>
        </authorList>
    </citation>
    <scope>NUCLEOTIDE SEQUENCE</scope>
    <source>
        <strain evidence="10">NBRC 102759</strain>
    </source>
</reference>
<comment type="caution">
    <text evidence="10">The sequence shown here is derived from an EMBL/GenBank/DDBJ whole genome shotgun (WGS) entry which is preliminary data.</text>
</comment>
<evidence type="ECO:0000256" key="5">
    <source>
        <dbReference type="ARBA" id="ARBA00022989"/>
    </source>
</evidence>
<dbReference type="PROSITE" id="PS50850">
    <property type="entry name" value="MFS"/>
    <property type="match status" value="1"/>
</dbReference>
<protein>
    <recommendedName>
        <fullName evidence="9">Major facilitator superfamily (MFS) profile domain-containing protein</fullName>
    </recommendedName>
</protein>
<dbReference type="SUPFAM" id="SSF103473">
    <property type="entry name" value="MFS general substrate transporter"/>
    <property type="match status" value="1"/>
</dbReference>
<proteinExistence type="inferred from homology"/>
<dbReference type="GO" id="GO:0016020">
    <property type="term" value="C:membrane"/>
    <property type="evidence" value="ECO:0007669"/>
    <property type="project" value="UniProtKB-SubCell"/>
</dbReference>